<reference evidence="2 3" key="1">
    <citation type="submission" date="2024-02" db="EMBL/GenBank/DDBJ databases">
        <title>A draft genome for the cacao thread blight pathogen Marasmius crinis-equi.</title>
        <authorList>
            <person name="Cohen S.P."/>
            <person name="Baruah I.K."/>
            <person name="Amoako-Attah I."/>
            <person name="Bukari Y."/>
            <person name="Meinhardt L.W."/>
            <person name="Bailey B.A."/>
        </authorList>
    </citation>
    <scope>NUCLEOTIDE SEQUENCE [LARGE SCALE GENOMIC DNA]</scope>
    <source>
        <strain evidence="2 3">GH-76</strain>
    </source>
</reference>
<sequence length="689" mass="75747">MVVLKHDANTDKGLPDPPRDMDQKMSKELEARREREETELTSPVEAPPPSYEAYINEPGPSRQPSTSQPPPFTFNRPSSSYHPPPFPQPQAQAPQLYLPQPQSPEPQSRPQPRSLPQSTSYSHLRHSTYTNASSAYSSTPALVPRSVELFTTASATPLPTNSLYAPSSTAGVSSTSVNTISPPKPMTSSSSSSSASNSSPSNSPHIPVPVFTPSAKKSLFSTQAGNKKRNAKEAKAFVQSQVRQMLQNQTNPQYTVDAYKSLFASCLEACTGNRLYLPSLLEEKFVDGRTPFYWAIVQRPFAQSPNMPDLLQALLMYGSPLVEETRKDIGQACLMVNDQRLFQALRVNDYFMGMGGQATSPESETRPIYKDRVMVEDRAANGPGGGDPEFAVTLEIPSYQKRPMIFVEFIAQRRLWRLTIRKPGAKNCKIALSLLEPSAASYVDSRFILQALNLPPSRSDSLSGSESTTSPPSSPRTSPRTEPTEEAAFSSHLRQQSSGDQSRPQTTHTYSRPPSEFVTALYSGYPPEKADWTPSPPGPSYQNQNHNPYSAPKPMSFYPDVVRGSSVDLTATNRERQDSSTFNGSNGYGSGSRQQSLASSESAEEQVKTSSGSDEFSLLLHEIPALPQEMVIKEVRLKSGSMLQPGKKEFEVEVPMEGVDILDAGMDEKTIRARFEARLAKPEKECVIC</sequence>
<feature type="region of interest" description="Disordered" evidence="1">
    <location>
        <begin position="455"/>
        <end position="614"/>
    </location>
</feature>
<feature type="compositionally biased region" description="Low complexity" evidence="1">
    <location>
        <begin position="127"/>
        <end position="137"/>
    </location>
</feature>
<feature type="compositionally biased region" description="Polar residues" evidence="1">
    <location>
        <begin position="492"/>
        <end position="512"/>
    </location>
</feature>
<dbReference type="Proteomes" id="UP001465976">
    <property type="component" value="Unassembled WGS sequence"/>
</dbReference>
<feature type="compositionally biased region" description="Low complexity" evidence="1">
    <location>
        <begin position="186"/>
        <end position="208"/>
    </location>
</feature>
<feature type="region of interest" description="Disordered" evidence="1">
    <location>
        <begin position="157"/>
        <end position="208"/>
    </location>
</feature>
<proteinExistence type="predicted"/>
<accession>A0ABR3FSZ0</accession>
<keyword evidence="3" id="KW-1185">Reference proteome</keyword>
<feature type="compositionally biased region" description="Basic and acidic residues" evidence="1">
    <location>
        <begin position="1"/>
        <end position="38"/>
    </location>
</feature>
<protein>
    <submittedName>
        <fullName evidence="2">Uncharacterized protein</fullName>
    </submittedName>
</protein>
<feature type="compositionally biased region" description="Low complexity" evidence="1">
    <location>
        <begin position="89"/>
        <end position="100"/>
    </location>
</feature>
<dbReference type="EMBL" id="JBAHYK010000093">
    <property type="protein sequence ID" value="KAL0578578.1"/>
    <property type="molecule type" value="Genomic_DNA"/>
</dbReference>
<organism evidence="2 3">
    <name type="scientific">Marasmius crinis-equi</name>
    <dbReference type="NCBI Taxonomy" id="585013"/>
    <lineage>
        <taxon>Eukaryota</taxon>
        <taxon>Fungi</taxon>
        <taxon>Dikarya</taxon>
        <taxon>Basidiomycota</taxon>
        <taxon>Agaricomycotina</taxon>
        <taxon>Agaricomycetes</taxon>
        <taxon>Agaricomycetidae</taxon>
        <taxon>Agaricales</taxon>
        <taxon>Marasmiineae</taxon>
        <taxon>Marasmiaceae</taxon>
        <taxon>Marasmius</taxon>
    </lineage>
</organism>
<gene>
    <name evidence="2" type="ORF">V5O48_003428</name>
</gene>
<feature type="compositionally biased region" description="Low complexity" evidence="1">
    <location>
        <begin position="591"/>
        <end position="601"/>
    </location>
</feature>
<feature type="region of interest" description="Disordered" evidence="1">
    <location>
        <begin position="1"/>
        <end position="137"/>
    </location>
</feature>
<name>A0ABR3FSZ0_9AGAR</name>
<evidence type="ECO:0000256" key="1">
    <source>
        <dbReference type="SAM" id="MobiDB-lite"/>
    </source>
</evidence>
<evidence type="ECO:0000313" key="3">
    <source>
        <dbReference type="Proteomes" id="UP001465976"/>
    </source>
</evidence>
<feature type="compositionally biased region" description="Polar residues" evidence="1">
    <location>
        <begin position="157"/>
        <end position="180"/>
    </location>
</feature>
<feature type="compositionally biased region" description="Low complexity" evidence="1">
    <location>
        <begin position="455"/>
        <end position="481"/>
    </location>
</feature>
<evidence type="ECO:0000313" key="2">
    <source>
        <dbReference type="EMBL" id="KAL0578578.1"/>
    </source>
</evidence>
<comment type="caution">
    <text evidence="2">The sequence shown here is derived from an EMBL/GenBank/DDBJ whole genome shotgun (WGS) entry which is preliminary data.</text>
</comment>